<comment type="caution">
    <text evidence="1">The sequence shown here is derived from an EMBL/GenBank/DDBJ whole genome shotgun (WGS) entry which is preliminary data.</text>
</comment>
<dbReference type="InterPro" id="IPR007351">
    <property type="entry name" value="YjbR"/>
</dbReference>
<dbReference type="Proteomes" id="UP000024942">
    <property type="component" value="Unassembled WGS sequence"/>
</dbReference>
<reference evidence="1 2" key="1">
    <citation type="journal article" date="2014" name="Antonie Van Leeuwenhoek">
        <title>Hyphomonas beringensis sp. nov. and Hyphomonas chukchiensis sp. nov., isolated from surface seawater of the Bering Sea and Chukchi Sea.</title>
        <authorList>
            <person name="Li C."/>
            <person name="Lai Q."/>
            <person name="Li G."/>
            <person name="Dong C."/>
            <person name="Wang J."/>
            <person name="Liao Y."/>
            <person name="Shao Z."/>
        </authorList>
    </citation>
    <scope>NUCLEOTIDE SEQUENCE [LARGE SCALE GENOMIC DNA]</scope>
    <source>
        <strain evidence="1 2">SCH89</strain>
    </source>
</reference>
<name>A0A059G7K1_9PROT</name>
<dbReference type="PATRIC" id="fig|1280953.3.peg.1792"/>
<dbReference type="eggNOG" id="COG2315">
    <property type="taxonomic scope" value="Bacteria"/>
</dbReference>
<dbReference type="EMBL" id="ARYL01000011">
    <property type="protein sequence ID" value="KDA02796.1"/>
    <property type="molecule type" value="Genomic_DNA"/>
</dbReference>
<accession>A0A059G7K1</accession>
<gene>
    <name evidence="1" type="ORF">HOC_08869</name>
</gene>
<dbReference type="AlphaFoldDB" id="A0A059G7K1"/>
<dbReference type="SUPFAM" id="SSF142906">
    <property type="entry name" value="YjbR-like"/>
    <property type="match status" value="1"/>
</dbReference>
<dbReference type="Pfam" id="PF04237">
    <property type="entry name" value="YjbR"/>
    <property type="match status" value="1"/>
</dbReference>
<dbReference type="RefSeq" id="WP_035537651.1">
    <property type="nucleotide sequence ID" value="NZ_ARYL01000011.1"/>
</dbReference>
<keyword evidence="2" id="KW-1185">Reference proteome</keyword>
<dbReference type="Gene3D" id="3.90.1150.30">
    <property type="match status" value="1"/>
</dbReference>
<proteinExistence type="predicted"/>
<dbReference type="PANTHER" id="PTHR35145:SF1">
    <property type="entry name" value="CYTOPLASMIC PROTEIN"/>
    <property type="match status" value="1"/>
</dbReference>
<dbReference type="InterPro" id="IPR058532">
    <property type="entry name" value="YjbR/MT2646/Rv2570-like"/>
</dbReference>
<evidence type="ECO:0008006" key="3">
    <source>
        <dbReference type="Google" id="ProtNLM"/>
    </source>
</evidence>
<dbReference type="OrthoDB" id="9804614at2"/>
<evidence type="ECO:0000313" key="2">
    <source>
        <dbReference type="Proteomes" id="UP000024942"/>
    </source>
</evidence>
<sequence>MTLDEFTAHCKSLAHSTYVCQWGGSHVWKIGGKVYAIAGDADGEITGVSFKVTPIAFHILKEQPGCRGAPHLASRGMKWIQRTGDETMSDAELLTYIRDSYRLVAAGLTKKLQKELGLSPAVPKGFPS</sequence>
<protein>
    <recommendedName>
        <fullName evidence="3">MmcQ/YjbR family DNA-binding protein</fullName>
    </recommendedName>
</protein>
<dbReference type="PANTHER" id="PTHR35145">
    <property type="entry name" value="CYTOPLASMIC PROTEIN-RELATED"/>
    <property type="match status" value="1"/>
</dbReference>
<dbReference type="InterPro" id="IPR038056">
    <property type="entry name" value="YjbR-like_sf"/>
</dbReference>
<organism evidence="1 2">
    <name type="scientific">Hyphomonas oceanitis SCH89</name>
    <dbReference type="NCBI Taxonomy" id="1280953"/>
    <lineage>
        <taxon>Bacteria</taxon>
        <taxon>Pseudomonadati</taxon>
        <taxon>Pseudomonadota</taxon>
        <taxon>Alphaproteobacteria</taxon>
        <taxon>Hyphomonadales</taxon>
        <taxon>Hyphomonadaceae</taxon>
        <taxon>Hyphomonas</taxon>
    </lineage>
</organism>
<dbReference type="STRING" id="1280953.HOC_08869"/>
<evidence type="ECO:0000313" key="1">
    <source>
        <dbReference type="EMBL" id="KDA02796.1"/>
    </source>
</evidence>